<gene>
    <name evidence="3" type="ORF">ACFPN2_09255</name>
</gene>
<dbReference type="Proteomes" id="UP001595904">
    <property type="component" value="Unassembled WGS sequence"/>
</dbReference>
<dbReference type="Gene3D" id="1.10.606.10">
    <property type="entry name" value="Vanadium-containing Chloroperoxidase, domain 2"/>
    <property type="match status" value="1"/>
</dbReference>
<evidence type="ECO:0000256" key="2">
    <source>
        <dbReference type="SAM" id="SignalP"/>
    </source>
</evidence>
<dbReference type="EMBL" id="JBHSDU010000003">
    <property type="protein sequence ID" value="MFC4309265.1"/>
    <property type="molecule type" value="Genomic_DNA"/>
</dbReference>
<feature type="region of interest" description="Disordered" evidence="1">
    <location>
        <begin position="348"/>
        <end position="368"/>
    </location>
</feature>
<feature type="chain" id="PRO_5045927354" evidence="2">
    <location>
        <begin position="27"/>
        <end position="493"/>
    </location>
</feature>
<dbReference type="Gene3D" id="1.20.144.10">
    <property type="entry name" value="Phosphatidic acid phosphatase type 2/haloperoxidase"/>
    <property type="match status" value="1"/>
</dbReference>
<keyword evidence="2" id="KW-0732">Signal</keyword>
<sequence length="493" mass="53576">MSYPILRRAAFGLLMCCALVSLEALADVYGATPWPVRFQSDPSLRGFLLHWNSIAIDASGVDHTPVAPGEDRVYGEALGPGRASRAMAIVHIAMFDAMVAINGGFKPYTGIPRVVDPRRVSIRAAIAQAAHDTLIEMFPSQRATFDRELQAALEQLPAAVALAGSLVGADAAERILRMRKDDGSDYAEPTIGNGFAPSDEPGWWRADPVSQSELALGATWGSIAPFVIETSDQFRVPPPPALTSEEYAAAYDEVKRLGGDGITTPTERTDEQTFIGIYWAYDGTPSLCAPPRLYNQIVVKIARQMGSDAMQTARLLALVNVALADAGIAIWESKFHYQVWRPVTAIRESDPGTGPTGAGDGNEATQGDPTFVPLGAPASNLNGPNFTPPFPAYPSGHAGFGGAVFQTLRRFYGTDDIAFTFVSDEYNGVTRDNQGEPRIWHPRSFQSLSQAEEENGQSRIYLGIHWAFDKSEGISQGEQIADYVFDRIYRRSR</sequence>
<accession>A0ABV8SPH0</accession>
<keyword evidence="4" id="KW-1185">Reference proteome</keyword>
<reference evidence="4" key="1">
    <citation type="journal article" date="2019" name="Int. J. Syst. Evol. Microbiol.">
        <title>The Global Catalogue of Microorganisms (GCM) 10K type strain sequencing project: providing services to taxonomists for standard genome sequencing and annotation.</title>
        <authorList>
            <consortium name="The Broad Institute Genomics Platform"/>
            <consortium name="The Broad Institute Genome Sequencing Center for Infectious Disease"/>
            <person name="Wu L."/>
            <person name="Ma J."/>
        </authorList>
    </citation>
    <scope>NUCLEOTIDE SEQUENCE [LARGE SCALE GENOMIC DNA]</scope>
    <source>
        <strain evidence="4">CGMCC 1.10759</strain>
    </source>
</reference>
<proteinExistence type="predicted"/>
<dbReference type="InterPro" id="IPR016119">
    <property type="entry name" value="Br/Cl_peroxidase_C"/>
</dbReference>
<evidence type="ECO:0000313" key="3">
    <source>
        <dbReference type="EMBL" id="MFC4309265.1"/>
    </source>
</evidence>
<organism evidence="3 4">
    <name type="scientific">Steroidobacter flavus</name>
    <dbReference type="NCBI Taxonomy" id="1842136"/>
    <lineage>
        <taxon>Bacteria</taxon>
        <taxon>Pseudomonadati</taxon>
        <taxon>Pseudomonadota</taxon>
        <taxon>Gammaproteobacteria</taxon>
        <taxon>Steroidobacterales</taxon>
        <taxon>Steroidobacteraceae</taxon>
        <taxon>Steroidobacter</taxon>
    </lineage>
</organism>
<dbReference type="CDD" id="cd03398">
    <property type="entry name" value="PAP2_haloperoxidase"/>
    <property type="match status" value="1"/>
</dbReference>
<protein>
    <submittedName>
        <fullName evidence="3">Chloroperoxidase</fullName>
    </submittedName>
</protein>
<feature type="signal peptide" evidence="2">
    <location>
        <begin position="1"/>
        <end position="26"/>
    </location>
</feature>
<comment type="caution">
    <text evidence="3">The sequence shown here is derived from an EMBL/GenBank/DDBJ whole genome shotgun (WGS) entry which is preliminary data.</text>
</comment>
<dbReference type="RefSeq" id="WP_380596323.1">
    <property type="nucleotide sequence ID" value="NZ_JBHSDU010000003.1"/>
</dbReference>
<dbReference type="PANTHER" id="PTHR34599:SF1">
    <property type="entry name" value="PHOSPHATIDIC ACID PHOSPHATASE TYPE 2_HALOPEROXIDASE DOMAIN-CONTAINING PROTEIN"/>
    <property type="match status" value="1"/>
</dbReference>
<dbReference type="InterPro" id="IPR036938">
    <property type="entry name" value="PAP2/HPO_sf"/>
</dbReference>
<evidence type="ECO:0000313" key="4">
    <source>
        <dbReference type="Proteomes" id="UP001595904"/>
    </source>
</evidence>
<evidence type="ECO:0000256" key="1">
    <source>
        <dbReference type="SAM" id="MobiDB-lite"/>
    </source>
</evidence>
<dbReference type="InterPro" id="IPR052559">
    <property type="entry name" value="V-haloperoxidase"/>
</dbReference>
<name>A0ABV8SPH0_9GAMM</name>
<dbReference type="PANTHER" id="PTHR34599">
    <property type="entry name" value="PEROXIDASE-RELATED"/>
    <property type="match status" value="1"/>
</dbReference>
<dbReference type="SUPFAM" id="SSF48317">
    <property type="entry name" value="Acid phosphatase/Vanadium-dependent haloperoxidase"/>
    <property type="match status" value="1"/>
</dbReference>